<protein>
    <submittedName>
        <fullName evidence="1">Unplaced genomic scaffold GYMLUscaffold_28, whole genome shotgun sequence</fullName>
    </submittedName>
</protein>
<evidence type="ECO:0000313" key="2">
    <source>
        <dbReference type="Proteomes" id="UP000053593"/>
    </source>
</evidence>
<organism evidence="1 2">
    <name type="scientific">Collybiopsis luxurians FD-317 M1</name>
    <dbReference type="NCBI Taxonomy" id="944289"/>
    <lineage>
        <taxon>Eukaryota</taxon>
        <taxon>Fungi</taxon>
        <taxon>Dikarya</taxon>
        <taxon>Basidiomycota</taxon>
        <taxon>Agaricomycotina</taxon>
        <taxon>Agaricomycetes</taxon>
        <taxon>Agaricomycetidae</taxon>
        <taxon>Agaricales</taxon>
        <taxon>Marasmiineae</taxon>
        <taxon>Omphalotaceae</taxon>
        <taxon>Collybiopsis</taxon>
        <taxon>Collybiopsis luxurians</taxon>
    </lineage>
</organism>
<keyword evidence="2" id="KW-1185">Reference proteome</keyword>
<dbReference type="HOGENOM" id="CLU_099114_0_0_1"/>
<dbReference type="AlphaFoldDB" id="A0A0D0CVS0"/>
<accession>A0A0D0CVS0</accession>
<dbReference type="OrthoDB" id="3262412at2759"/>
<reference evidence="1 2" key="1">
    <citation type="submission" date="2014-04" db="EMBL/GenBank/DDBJ databases">
        <title>Evolutionary Origins and Diversification of the Mycorrhizal Mutualists.</title>
        <authorList>
            <consortium name="DOE Joint Genome Institute"/>
            <consortium name="Mycorrhizal Genomics Consortium"/>
            <person name="Kohler A."/>
            <person name="Kuo A."/>
            <person name="Nagy L.G."/>
            <person name="Floudas D."/>
            <person name="Copeland A."/>
            <person name="Barry K.W."/>
            <person name="Cichocki N."/>
            <person name="Veneault-Fourrey C."/>
            <person name="LaButti K."/>
            <person name="Lindquist E.A."/>
            <person name="Lipzen A."/>
            <person name="Lundell T."/>
            <person name="Morin E."/>
            <person name="Murat C."/>
            <person name="Riley R."/>
            <person name="Ohm R."/>
            <person name="Sun H."/>
            <person name="Tunlid A."/>
            <person name="Henrissat B."/>
            <person name="Grigoriev I.V."/>
            <person name="Hibbett D.S."/>
            <person name="Martin F."/>
        </authorList>
    </citation>
    <scope>NUCLEOTIDE SEQUENCE [LARGE SCALE GENOMIC DNA]</scope>
    <source>
        <strain evidence="1 2">FD-317 M1</strain>
    </source>
</reference>
<dbReference type="Proteomes" id="UP000053593">
    <property type="component" value="Unassembled WGS sequence"/>
</dbReference>
<evidence type="ECO:0000313" key="1">
    <source>
        <dbReference type="EMBL" id="KIK60123.1"/>
    </source>
</evidence>
<sequence length="126" mass="15215">IQCEAVYKMYQFCKARGLHKVWGYMWACWYCPKMWKLWAHSSSPNILSHLCTTMGVENHWKIVKHDHLHHLSHPRLDYLIYILIHKVTPTYYAHIDHLNEEYRLGCPKSLTPFQMAFKSEWKKLAR</sequence>
<gene>
    <name evidence="1" type="ORF">GYMLUDRAFT_118987</name>
</gene>
<dbReference type="EMBL" id="KN834776">
    <property type="protein sequence ID" value="KIK60123.1"/>
    <property type="molecule type" value="Genomic_DNA"/>
</dbReference>
<name>A0A0D0CVS0_9AGAR</name>
<proteinExistence type="predicted"/>
<feature type="non-terminal residue" evidence="1">
    <location>
        <position position="126"/>
    </location>
</feature>
<feature type="non-terminal residue" evidence="1">
    <location>
        <position position="1"/>
    </location>
</feature>